<evidence type="ECO:0000256" key="3">
    <source>
        <dbReference type="ARBA" id="ARBA00022643"/>
    </source>
</evidence>
<dbReference type="EC" id="4.1.1.36" evidence="8"/>
<dbReference type="Gene3D" id="3.40.50.1950">
    <property type="entry name" value="Flavin prenyltransferase-like"/>
    <property type="match status" value="1"/>
</dbReference>
<comment type="similarity">
    <text evidence="6">Belongs to the HFCD (homooligomeric flavin containing Cys decarboxylase) superfamily.</text>
</comment>
<comment type="caution">
    <text evidence="10">The sequence shown here is derived from an EMBL/GenBank/DDBJ whole genome shotgun (WGS) entry which is preliminary data.</text>
</comment>
<dbReference type="EMBL" id="JAYKXN010000004">
    <property type="protein sequence ID" value="KAK7294964.1"/>
    <property type="molecule type" value="Genomic_DNA"/>
</dbReference>
<dbReference type="GO" id="GO:0015937">
    <property type="term" value="P:coenzyme A biosynthetic process"/>
    <property type="evidence" value="ECO:0007669"/>
    <property type="project" value="UniProtKB-KW"/>
</dbReference>
<evidence type="ECO:0000256" key="6">
    <source>
        <dbReference type="ARBA" id="ARBA00038350"/>
    </source>
</evidence>
<dbReference type="Pfam" id="PF02441">
    <property type="entry name" value="Flavoprotein"/>
    <property type="match status" value="1"/>
</dbReference>
<evidence type="ECO:0000256" key="8">
    <source>
        <dbReference type="ARBA" id="ARBA00066422"/>
    </source>
</evidence>
<dbReference type="InterPro" id="IPR003382">
    <property type="entry name" value="Flavoprotein"/>
</dbReference>
<evidence type="ECO:0000256" key="1">
    <source>
        <dbReference type="ARBA" id="ARBA00001917"/>
    </source>
</evidence>
<keyword evidence="11" id="KW-1185">Reference proteome</keyword>
<evidence type="ECO:0000256" key="4">
    <source>
        <dbReference type="ARBA" id="ARBA00022793"/>
    </source>
</evidence>
<feature type="domain" description="Flavoprotein" evidence="9">
    <location>
        <begin position="23"/>
        <end position="195"/>
    </location>
</feature>
<protein>
    <recommendedName>
        <fullName evidence="8">phosphopantothenoylcysteine decarboxylase</fullName>
        <ecNumber evidence="8">4.1.1.36</ecNumber>
    </recommendedName>
</protein>
<keyword evidence="5" id="KW-0173">Coenzyme A biosynthesis</keyword>
<evidence type="ECO:0000256" key="5">
    <source>
        <dbReference type="ARBA" id="ARBA00022993"/>
    </source>
</evidence>
<keyword evidence="2" id="KW-0341">Growth regulation</keyword>
<evidence type="ECO:0000313" key="10">
    <source>
        <dbReference type="EMBL" id="KAK7294964.1"/>
    </source>
</evidence>
<keyword evidence="3" id="KW-0285">Flavoprotein</keyword>
<evidence type="ECO:0000256" key="7">
    <source>
        <dbReference type="ARBA" id="ARBA00060685"/>
    </source>
</evidence>
<dbReference type="GO" id="GO:0010181">
    <property type="term" value="F:FMN binding"/>
    <property type="evidence" value="ECO:0007669"/>
    <property type="project" value="TreeGrafter"/>
</dbReference>
<gene>
    <name evidence="10" type="ORF">RJT34_17864</name>
</gene>
<dbReference type="PANTHER" id="PTHR14359:SF6">
    <property type="entry name" value="PHOSPHOPANTOTHENOYLCYSTEINE DECARBOXYLASE"/>
    <property type="match status" value="1"/>
</dbReference>
<dbReference type="InterPro" id="IPR036551">
    <property type="entry name" value="Flavin_trans-like"/>
</dbReference>
<dbReference type="PANTHER" id="PTHR14359">
    <property type="entry name" value="HOMO-OLIGOMERIC FLAVIN CONTAINING CYS DECARBOXYLASE FAMILY"/>
    <property type="match status" value="1"/>
</dbReference>
<evidence type="ECO:0000256" key="2">
    <source>
        <dbReference type="ARBA" id="ARBA00022604"/>
    </source>
</evidence>
<comment type="pathway">
    <text evidence="7">Cofactor biosynthesis; coenzyme A biosynthesis; CoA from (R)-pantothenate: step 3/5.</text>
</comment>
<dbReference type="GO" id="GO:0004633">
    <property type="term" value="F:phosphopantothenoylcysteine decarboxylase activity"/>
    <property type="evidence" value="ECO:0007669"/>
    <property type="project" value="UniProtKB-EC"/>
</dbReference>
<dbReference type="Proteomes" id="UP001359559">
    <property type="component" value="Unassembled WGS sequence"/>
</dbReference>
<dbReference type="SUPFAM" id="SSF52507">
    <property type="entry name" value="Homo-oligomeric flavin-containing Cys decarboxylases, HFCD"/>
    <property type="match status" value="1"/>
</dbReference>
<keyword evidence="3" id="KW-0288">FMN</keyword>
<comment type="cofactor">
    <cofactor evidence="1">
        <name>FMN</name>
        <dbReference type="ChEBI" id="CHEBI:58210"/>
    </cofactor>
</comment>
<keyword evidence="4" id="KW-0210">Decarboxylase</keyword>
<dbReference type="AlphaFoldDB" id="A0AAN9PEW4"/>
<name>A0AAN9PEW4_CLITE</name>
<dbReference type="GO" id="GO:0071513">
    <property type="term" value="C:phosphopantothenoylcysteine decarboxylase complex"/>
    <property type="evidence" value="ECO:0007669"/>
    <property type="project" value="TreeGrafter"/>
</dbReference>
<sequence>MMMDCSDPASKRENSRFERKKPKVLLAACGCVAGVKFGLLCRRLLRWAEVTAVVTQSASHFIDRLAIPNDVFVFYDEHEWCSWNRTGHTMLQIELPNWADAMVIAPLSANTLAKIAGGLCDNLVTCIVRTWDYSKPIVVAPSMNTFMWKNPFTNNHCKSIQELGITIIPPFSGGSSSGEYEIGAMAEPSTISATVSKSIREKNEAKHHSTMVVGEDEVVLIGVGFVVESVEGVFAVEGIEGVDGLDEIGLEGATNLTILELLEDVELGIEGAEEEADLGEVEIGI</sequence>
<accession>A0AAN9PEW4</accession>
<organism evidence="10 11">
    <name type="scientific">Clitoria ternatea</name>
    <name type="common">Butterfly pea</name>
    <dbReference type="NCBI Taxonomy" id="43366"/>
    <lineage>
        <taxon>Eukaryota</taxon>
        <taxon>Viridiplantae</taxon>
        <taxon>Streptophyta</taxon>
        <taxon>Embryophyta</taxon>
        <taxon>Tracheophyta</taxon>
        <taxon>Spermatophyta</taxon>
        <taxon>Magnoliopsida</taxon>
        <taxon>eudicotyledons</taxon>
        <taxon>Gunneridae</taxon>
        <taxon>Pentapetalae</taxon>
        <taxon>rosids</taxon>
        <taxon>fabids</taxon>
        <taxon>Fabales</taxon>
        <taxon>Fabaceae</taxon>
        <taxon>Papilionoideae</taxon>
        <taxon>50 kb inversion clade</taxon>
        <taxon>NPAAA clade</taxon>
        <taxon>indigoferoid/millettioid clade</taxon>
        <taxon>Phaseoleae</taxon>
        <taxon>Clitoria</taxon>
    </lineage>
</organism>
<evidence type="ECO:0000259" key="9">
    <source>
        <dbReference type="Pfam" id="PF02441"/>
    </source>
</evidence>
<reference evidence="10 11" key="1">
    <citation type="submission" date="2024-01" db="EMBL/GenBank/DDBJ databases">
        <title>The genomes of 5 underutilized Papilionoideae crops provide insights into root nodulation and disease resistance.</title>
        <authorList>
            <person name="Yuan L."/>
        </authorList>
    </citation>
    <scope>NUCLEOTIDE SEQUENCE [LARGE SCALE GENOMIC DNA]</scope>
    <source>
        <strain evidence="10">LY-2023</strain>
        <tissue evidence="10">Leaf</tissue>
    </source>
</reference>
<keyword evidence="4" id="KW-0456">Lyase</keyword>
<evidence type="ECO:0000313" key="11">
    <source>
        <dbReference type="Proteomes" id="UP001359559"/>
    </source>
</evidence>
<proteinExistence type="inferred from homology"/>